<reference evidence="1 2" key="1">
    <citation type="submission" date="2020-11" db="EMBL/GenBank/DDBJ databases">
        <title>Complete Genome Sequence of Achromobacter phage vB_AchrS_AchV4.</title>
        <authorList>
            <person name="Kaliniene L."/>
            <person name="Noreika A."/>
            <person name="Meskys R."/>
        </authorList>
    </citation>
    <scope>NUCLEOTIDE SEQUENCE [LARGE SCALE GENOMIC DNA]</scope>
</reference>
<evidence type="ECO:0000313" key="2">
    <source>
        <dbReference type="Proteomes" id="UP000595170"/>
    </source>
</evidence>
<protein>
    <submittedName>
        <fullName evidence="1">Putative excisionase</fullName>
    </submittedName>
</protein>
<proteinExistence type="predicted"/>
<evidence type="ECO:0000313" key="1">
    <source>
        <dbReference type="EMBL" id="QPZ53302.1"/>
    </source>
</evidence>
<sequence length="77" mass="8728">MAAAFECPWVALREVVHLFGVTYETAKNRIYAQTFPVPVRREGKLLVIDKAVMAAYFEARRQQDLAKLKLPHVSPNG</sequence>
<keyword evidence="2" id="KW-1185">Reference proteome</keyword>
<dbReference type="EMBL" id="MW269554">
    <property type="protein sequence ID" value="QPZ53302.1"/>
    <property type="molecule type" value="Genomic_DNA"/>
</dbReference>
<dbReference type="Proteomes" id="UP000595170">
    <property type="component" value="Segment"/>
</dbReference>
<accession>A0A7T3PGY2</accession>
<gene>
    <name evidence="1" type="ORF">AchV4_0079</name>
</gene>
<name>A0A7T3PGY2_9CAUD</name>
<organism evidence="1 2">
    <name type="scientific">Achromobacter phage vB_AchrS_AchV4</name>
    <dbReference type="NCBI Taxonomy" id="2796514"/>
    <lineage>
        <taxon>Viruses</taxon>
        <taxon>Duplodnaviria</taxon>
        <taxon>Heunggongvirae</taxon>
        <taxon>Uroviricota</taxon>
        <taxon>Caudoviricetes</taxon>
        <taxon>Casjensviridae</taxon>
        <taxon>Gediminasvirus</taxon>
        <taxon>Gediminasvirus AchV4</taxon>
    </lineage>
</organism>